<dbReference type="RefSeq" id="WP_074427196.1">
    <property type="nucleotide sequence ID" value="NZ_BJEG01000003.1"/>
</dbReference>
<evidence type="ECO:0000313" key="3">
    <source>
        <dbReference type="EMBL" id="NKY66854.1"/>
    </source>
</evidence>
<accession>A0A4Y4G241</accession>
<feature type="compositionally biased region" description="Basic and acidic residues" evidence="1">
    <location>
        <begin position="45"/>
        <end position="54"/>
    </location>
</feature>
<sequence length="242" mass="26086">MHKRQVTMIIGIMVVAAVVAIFAIVFNSSSHQAEEAAVAASSSSHKKDVTKTDKTSTTTRKVVNKKAANSTTSKHQETGTSKTTQTLDIKALLQGQIDAPKIASVKQADEKVTVVFEDDGTKTLDEFMAAYAKATIAVIKAAVKNGNQSVTTARQVKLEDGMEYAVAGKWDQEQLANTAKLSDGATIQDVLRNADQYAIGGAAWDALTQRQKNDYKNQQHGGQSQVADDQFDKWVQAGIVKD</sequence>
<dbReference type="EMBL" id="JAAXPM010000004">
    <property type="protein sequence ID" value="NKY66854.1"/>
    <property type="molecule type" value="Genomic_DNA"/>
</dbReference>
<organism evidence="3 6">
    <name type="scientific">Weissella hellenica</name>
    <dbReference type="NCBI Taxonomy" id="46256"/>
    <lineage>
        <taxon>Bacteria</taxon>
        <taxon>Bacillati</taxon>
        <taxon>Bacillota</taxon>
        <taxon>Bacilli</taxon>
        <taxon>Lactobacillales</taxon>
        <taxon>Lactobacillaceae</taxon>
        <taxon>Weissella</taxon>
    </lineage>
</organism>
<dbReference type="Proteomes" id="UP000182448">
    <property type="component" value="Unassembled WGS sequence"/>
</dbReference>
<feature type="transmembrane region" description="Helical" evidence="2">
    <location>
        <begin position="7"/>
        <end position="26"/>
    </location>
</feature>
<evidence type="ECO:0000313" key="5">
    <source>
        <dbReference type="Proteomes" id="UP000182448"/>
    </source>
</evidence>
<dbReference type="GeneID" id="72423969"/>
<feature type="compositionally biased region" description="Polar residues" evidence="1">
    <location>
        <begin position="67"/>
        <end position="83"/>
    </location>
</feature>
<evidence type="ECO:0000256" key="1">
    <source>
        <dbReference type="SAM" id="MobiDB-lite"/>
    </source>
</evidence>
<reference evidence="4 5" key="1">
    <citation type="submission" date="2016-08" db="EMBL/GenBank/DDBJ databases">
        <authorList>
            <person name="Varghese N."/>
            <person name="Submissions Spin"/>
        </authorList>
    </citation>
    <scope>NUCLEOTIDE SEQUENCE [LARGE SCALE GENOMIC DNA]</scope>
    <source>
        <strain evidence="4 5">R-53116</strain>
    </source>
</reference>
<dbReference type="AlphaFoldDB" id="A0A4Y4G241"/>
<evidence type="ECO:0000313" key="4">
    <source>
        <dbReference type="EMBL" id="SCB89111.1"/>
    </source>
</evidence>
<dbReference type="EMBL" id="FMAW01000005">
    <property type="protein sequence ID" value="SCB89111.1"/>
    <property type="molecule type" value="Genomic_DNA"/>
</dbReference>
<proteinExistence type="predicted"/>
<dbReference type="Proteomes" id="UP000585749">
    <property type="component" value="Unassembled WGS sequence"/>
</dbReference>
<keyword evidence="2" id="KW-1133">Transmembrane helix</keyword>
<feature type="region of interest" description="Disordered" evidence="1">
    <location>
        <begin position="37"/>
        <end position="83"/>
    </location>
</feature>
<keyword evidence="2" id="KW-0472">Membrane</keyword>
<comment type="caution">
    <text evidence="3">The sequence shown here is derived from an EMBL/GenBank/DDBJ whole genome shotgun (WGS) entry which is preliminary data.</text>
</comment>
<reference evidence="3 6" key="2">
    <citation type="submission" date="2020-04" db="EMBL/GenBank/DDBJ databases">
        <title>MicrobeNet Type strains.</title>
        <authorList>
            <person name="Nicholson A.C."/>
        </authorList>
    </citation>
    <scope>NUCLEOTIDE SEQUENCE [LARGE SCALE GENOMIC DNA]</scope>
    <source>
        <strain evidence="3 6">CCUG 33494</strain>
    </source>
</reference>
<keyword evidence="5" id="KW-1185">Reference proteome</keyword>
<gene>
    <name evidence="4" type="ORF">GA0061075_10574</name>
    <name evidence="3" type="ORF">HF960_04105</name>
</gene>
<name>A0A4Y4G241_WEIHE</name>
<evidence type="ECO:0000256" key="2">
    <source>
        <dbReference type="SAM" id="Phobius"/>
    </source>
</evidence>
<protein>
    <submittedName>
        <fullName evidence="3">Uncharacterized protein</fullName>
    </submittedName>
</protein>
<keyword evidence="2" id="KW-0812">Transmembrane</keyword>
<evidence type="ECO:0000313" key="6">
    <source>
        <dbReference type="Proteomes" id="UP000585749"/>
    </source>
</evidence>